<proteinExistence type="predicted"/>
<evidence type="ECO:0000313" key="2">
    <source>
        <dbReference type="Proteomes" id="UP001500729"/>
    </source>
</evidence>
<sequence>MKATPISACRYEIEDCHLDQYVLELRVRRRLGGRSIDAVGMRGSPSEGALRRYGIWYHQLVPGERSRRLGSLHNAEQR</sequence>
<dbReference type="EMBL" id="BAAAGS010000102">
    <property type="protein sequence ID" value="GAA0563130.1"/>
    <property type="molecule type" value="Genomic_DNA"/>
</dbReference>
<keyword evidence="2" id="KW-1185">Reference proteome</keyword>
<organism evidence="1 2">
    <name type="scientific">Saccharopolyspora erythraea</name>
    <name type="common">Streptomyces erythraeus</name>
    <dbReference type="NCBI Taxonomy" id="1836"/>
    <lineage>
        <taxon>Bacteria</taxon>
        <taxon>Bacillati</taxon>
        <taxon>Actinomycetota</taxon>
        <taxon>Actinomycetes</taxon>
        <taxon>Pseudonocardiales</taxon>
        <taxon>Pseudonocardiaceae</taxon>
        <taxon>Saccharopolyspora</taxon>
    </lineage>
</organism>
<comment type="caution">
    <text evidence="1">The sequence shown here is derived from an EMBL/GenBank/DDBJ whole genome shotgun (WGS) entry which is preliminary data.</text>
</comment>
<protein>
    <submittedName>
        <fullName evidence="1">Uncharacterized protein</fullName>
    </submittedName>
</protein>
<evidence type="ECO:0000313" key="1">
    <source>
        <dbReference type="EMBL" id="GAA0563130.1"/>
    </source>
</evidence>
<accession>A0ABP3PGN2</accession>
<name>A0ABP3PGN2_SACER</name>
<reference evidence="2" key="1">
    <citation type="journal article" date="2019" name="Int. J. Syst. Evol. Microbiol.">
        <title>The Global Catalogue of Microorganisms (GCM) 10K type strain sequencing project: providing services to taxonomists for standard genome sequencing and annotation.</title>
        <authorList>
            <consortium name="The Broad Institute Genomics Platform"/>
            <consortium name="The Broad Institute Genome Sequencing Center for Infectious Disease"/>
            <person name="Wu L."/>
            <person name="Ma J."/>
        </authorList>
    </citation>
    <scope>NUCLEOTIDE SEQUENCE [LARGE SCALE GENOMIC DNA]</scope>
    <source>
        <strain evidence="2">JCM 10303</strain>
    </source>
</reference>
<dbReference type="Proteomes" id="UP001500729">
    <property type="component" value="Unassembled WGS sequence"/>
</dbReference>
<gene>
    <name evidence="1" type="ORF">GCM10009533_69400</name>
</gene>